<reference evidence="2 3" key="1">
    <citation type="submission" date="2015-01" db="EMBL/GenBank/DDBJ databases">
        <title>Genome of allotetraploid Gossypium barbadense reveals genomic plasticity and fiber elongation in cotton evolution.</title>
        <authorList>
            <person name="Chen X."/>
            <person name="Liu X."/>
            <person name="Zhao B."/>
            <person name="Zheng H."/>
            <person name="Hu Y."/>
            <person name="Lu G."/>
            <person name="Yang C."/>
            <person name="Chen J."/>
            <person name="Shan C."/>
            <person name="Zhang L."/>
            <person name="Zhou Y."/>
            <person name="Wang L."/>
            <person name="Guo W."/>
            <person name="Bai Y."/>
            <person name="Ruan J."/>
            <person name="Shangguan X."/>
            <person name="Mao Y."/>
            <person name="Jiang J."/>
            <person name="Zhu Y."/>
            <person name="Lei J."/>
            <person name="Kang H."/>
            <person name="Chen S."/>
            <person name="He X."/>
            <person name="Wang R."/>
            <person name="Wang Y."/>
            <person name="Chen J."/>
            <person name="Wang L."/>
            <person name="Yu S."/>
            <person name="Wang B."/>
            <person name="Wei J."/>
            <person name="Song S."/>
            <person name="Lu X."/>
            <person name="Gao Z."/>
            <person name="Gu W."/>
            <person name="Deng X."/>
            <person name="Ma D."/>
            <person name="Wang S."/>
            <person name="Liang W."/>
            <person name="Fang L."/>
            <person name="Cai C."/>
            <person name="Zhu X."/>
            <person name="Zhou B."/>
            <person name="Zhang Y."/>
            <person name="Chen Z."/>
            <person name="Xu S."/>
            <person name="Zhu R."/>
            <person name="Wang S."/>
            <person name="Zhang T."/>
            <person name="Zhao G."/>
        </authorList>
    </citation>
    <scope>NUCLEOTIDE SEQUENCE [LARGE SCALE GENOMIC DNA]</scope>
    <source>
        <strain evidence="3">cv. Xinhai21</strain>
        <tissue evidence="2">Leaf</tissue>
    </source>
</reference>
<dbReference type="Proteomes" id="UP000239757">
    <property type="component" value="Unassembled WGS sequence"/>
</dbReference>
<keyword evidence="1" id="KW-0732">Signal</keyword>
<feature type="signal peptide" evidence="1">
    <location>
        <begin position="1"/>
        <end position="19"/>
    </location>
</feature>
<gene>
    <name evidence="2" type="ORF">GOBAR_AA10154</name>
</gene>
<sequence>MRESSVGLVVLLEMQVLMGDWNATFSGDDYEGPRRHVNKGCVDIGFIGPKFTWQHGMTLERLDKAIFNMNWNDTFSTTWVKHLYRLKSDHRPLLVNLEFSMNAKVWNSKVFENIEKRLVGWIKGI</sequence>
<dbReference type="OrthoDB" id="1002282at2759"/>
<dbReference type="PANTHER" id="PTHR33710:SF77">
    <property type="entry name" value="DNASE I-LIKE SUPERFAMILY PROTEIN"/>
    <property type="match status" value="1"/>
</dbReference>
<evidence type="ECO:0008006" key="4">
    <source>
        <dbReference type="Google" id="ProtNLM"/>
    </source>
</evidence>
<dbReference type="EMBL" id="KZ663717">
    <property type="protein sequence ID" value="PPS10485.1"/>
    <property type="molecule type" value="Genomic_DNA"/>
</dbReference>
<feature type="chain" id="PRO_5015157618" description="Endonuclease/exonuclease/phosphatase domain-containing protein" evidence="1">
    <location>
        <begin position="20"/>
        <end position="125"/>
    </location>
</feature>
<evidence type="ECO:0000313" key="3">
    <source>
        <dbReference type="Proteomes" id="UP000239757"/>
    </source>
</evidence>
<dbReference type="InterPro" id="IPR036691">
    <property type="entry name" value="Endo/exonu/phosph_ase_sf"/>
</dbReference>
<proteinExistence type="predicted"/>
<name>A0A2P5Y4G1_GOSBA</name>
<dbReference type="SUPFAM" id="SSF56219">
    <property type="entry name" value="DNase I-like"/>
    <property type="match status" value="1"/>
</dbReference>
<organism evidence="2 3">
    <name type="scientific">Gossypium barbadense</name>
    <name type="common">Sea Island cotton</name>
    <name type="synonym">Hibiscus barbadensis</name>
    <dbReference type="NCBI Taxonomy" id="3634"/>
    <lineage>
        <taxon>Eukaryota</taxon>
        <taxon>Viridiplantae</taxon>
        <taxon>Streptophyta</taxon>
        <taxon>Embryophyta</taxon>
        <taxon>Tracheophyta</taxon>
        <taxon>Spermatophyta</taxon>
        <taxon>Magnoliopsida</taxon>
        <taxon>eudicotyledons</taxon>
        <taxon>Gunneridae</taxon>
        <taxon>Pentapetalae</taxon>
        <taxon>rosids</taxon>
        <taxon>malvids</taxon>
        <taxon>Malvales</taxon>
        <taxon>Malvaceae</taxon>
        <taxon>Malvoideae</taxon>
        <taxon>Gossypium</taxon>
    </lineage>
</organism>
<dbReference type="PANTHER" id="PTHR33710">
    <property type="entry name" value="BNAC02G09200D PROTEIN"/>
    <property type="match status" value="1"/>
</dbReference>
<evidence type="ECO:0000313" key="2">
    <source>
        <dbReference type="EMBL" id="PPS10485.1"/>
    </source>
</evidence>
<evidence type="ECO:0000256" key="1">
    <source>
        <dbReference type="SAM" id="SignalP"/>
    </source>
</evidence>
<dbReference type="AlphaFoldDB" id="A0A2P5Y4G1"/>
<protein>
    <recommendedName>
        <fullName evidence="4">Endonuclease/exonuclease/phosphatase domain-containing protein</fullName>
    </recommendedName>
</protein>
<dbReference type="Gene3D" id="3.60.10.10">
    <property type="entry name" value="Endonuclease/exonuclease/phosphatase"/>
    <property type="match status" value="1"/>
</dbReference>
<accession>A0A2P5Y4G1</accession>